<evidence type="ECO:0000313" key="2">
    <source>
        <dbReference type="EMBL" id="KIG15199.1"/>
    </source>
</evidence>
<dbReference type="PROSITE" id="PS51471">
    <property type="entry name" value="FE2OG_OXY"/>
    <property type="match status" value="1"/>
</dbReference>
<sequence length="192" mass="21112">MATGWTYIPDFISDPAELLRTAINEVAWTQQMRSRQTASLGIPYNYAGASYPEAPWLPAIWDVALAVEARFGFTPTNCLMNYYPTGEHSIGWHTDDVTILAPDTGIAIVSLGETRTLRLRAGVDPNFEYTHLPLAAGSLLYMTADLQHTHKHCIKPEPGAGPRISLTFRHLTHAPPPVTTARWSRQGDGQGG</sequence>
<dbReference type="PANTHER" id="PTHR31212:SF4">
    <property type="entry name" value="ALPHA-KETOGLUTARATE-DEPENDENT DIOXYGENASE ALKB HOMOLOG 3"/>
    <property type="match status" value="1"/>
</dbReference>
<comment type="caution">
    <text evidence="2">The sequence shown here is derived from an EMBL/GenBank/DDBJ whole genome shotgun (WGS) entry which is preliminary data.</text>
</comment>
<dbReference type="GO" id="GO:0051213">
    <property type="term" value="F:dioxygenase activity"/>
    <property type="evidence" value="ECO:0007669"/>
    <property type="project" value="InterPro"/>
</dbReference>
<dbReference type="AlphaFoldDB" id="A0A0C1ZBY0"/>
<dbReference type="InterPro" id="IPR032854">
    <property type="entry name" value="ALKBH3"/>
</dbReference>
<organism evidence="2 3">
    <name type="scientific">Enhygromyxa salina</name>
    <dbReference type="NCBI Taxonomy" id="215803"/>
    <lineage>
        <taxon>Bacteria</taxon>
        <taxon>Pseudomonadati</taxon>
        <taxon>Myxococcota</taxon>
        <taxon>Polyangia</taxon>
        <taxon>Nannocystales</taxon>
        <taxon>Nannocystaceae</taxon>
        <taxon>Enhygromyxa</taxon>
    </lineage>
</organism>
<dbReference type="InterPro" id="IPR027450">
    <property type="entry name" value="AlkB-like"/>
</dbReference>
<dbReference type="EMBL" id="JMCC02000059">
    <property type="protein sequence ID" value="KIG15199.1"/>
    <property type="molecule type" value="Genomic_DNA"/>
</dbReference>
<dbReference type="InterPro" id="IPR037151">
    <property type="entry name" value="AlkB-like_sf"/>
</dbReference>
<dbReference type="Gene3D" id="2.60.120.590">
    <property type="entry name" value="Alpha-ketoglutarate-dependent dioxygenase AlkB-like"/>
    <property type="match status" value="1"/>
</dbReference>
<protein>
    <submittedName>
        <fullName evidence="2">Alkylated DNA repair protein</fullName>
    </submittedName>
</protein>
<evidence type="ECO:0000313" key="3">
    <source>
        <dbReference type="Proteomes" id="UP000031599"/>
    </source>
</evidence>
<dbReference type="GO" id="GO:0006307">
    <property type="term" value="P:DNA alkylation repair"/>
    <property type="evidence" value="ECO:0007669"/>
    <property type="project" value="InterPro"/>
</dbReference>
<name>A0A0C1ZBY0_9BACT</name>
<dbReference type="PANTHER" id="PTHR31212">
    <property type="entry name" value="ALPHA-KETOGLUTARATE-DEPENDENT DIOXYGENASE ALKB HOMOLOG 3"/>
    <property type="match status" value="1"/>
</dbReference>
<dbReference type="RefSeq" id="WP_052552273.1">
    <property type="nucleotide sequence ID" value="NZ_JMCC02000059.1"/>
</dbReference>
<dbReference type="InterPro" id="IPR005123">
    <property type="entry name" value="Oxoglu/Fe-dep_dioxygenase_dom"/>
</dbReference>
<gene>
    <name evidence="2" type="ORF">DB30_05899</name>
</gene>
<dbReference type="Pfam" id="PF13532">
    <property type="entry name" value="2OG-FeII_Oxy_2"/>
    <property type="match status" value="1"/>
</dbReference>
<accession>A0A0C1ZBY0</accession>
<dbReference type="Proteomes" id="UP000031599">
    <property type="component" value="Unassembled WGS sequence"/>
</dbReference>
<feature type="domain" description="Fe2OG dioxygenase" evidence="1">
    <location>
        <begin position="74"/>
        <end position="172"/>
    </location>
</feature>
<evidence type="ECO:0000259" key="1">
    <source>
        <dbReference type="PROSITE" id="PS51471"/>
    </source>
</evidence>
<dbReference type="SUPFAM" id="SSF51197">
    <property type="entry name" value="Clavaminate synthase-like"/>
    <property type="match status" value="1"/>
</dbReference>
<reference evidence="2 3" key="1">
    <citation type="submission" date="2014-12" db="EMBL/GenBank/DDBJ databases">
        <title>Genome assembly of Enhygromyxa salina DSM 15201.</title>
        <authorList>
            <person name="Sharma G."/>
            <person name="Subramanian S."/>
        </authorList>
    </citation>
    <scope>NUCLEOTIDE SEQUENCE [LARGE SCALE GENOMIC DNA]</scope>
    <source>
        <strain evidence="2 3">DSM 15201</strain>
    </source>
</reference>
<proteinExistence type="predicted"/>